<evidence type="ECO:0000256" key="5">
    <source>
        <dbReference type="SAM" id="Coils"/>
    </source>
</evidence>
<dbReference type="SUPFAM" id="SSF55486">
    <property type="entry name" value="Metalloproteases ('zincins'), catalytic domain"/>
    <property type="match status" value="1"/>
</dbReference>
<sequence>MSRQDTALPQLLQNYADKSLQQYLCQAPVTWRIGRLDPAFDLTLEQAEQAAHAAAAQWNTALGRELFRYDSLDGLPINFAYDERQQQLLQQALLQRNIARYDSNIDQRGASLIQQSERLKQQQQQFEQQNRRFAAAVAAFERKAQQVNAANRSALQQEQQQLNAQQQQLQQQATALNTEQQRLQREQRYLNETVADRNALLPLQASVATTAEVGVMEIKGRQRSMTIYAYKTLADLQLTMAHEFGHALGVGHTSGETSVMHHQLNAAQRRLTAEDIQALQQQCGF</sequence>
<dbReference type="InterPro" id="IPR001818">
    <property type="entry name" value="Pept_M10_metallopeptidase"/>
</dbReference>
<feature type="domain" description="Peptidase M10 metallopeptidase" evidence="6">
    <location>
        <begin position="106"/>
        <end position="281"/>
    </location>
</feature>
<organism evidence="7 8">
    <name type="scientific">Rheinheimera lutimaris</name>
    <dbReference type="NCBI Taxonomy" id="2740584"/>
    <lineage>
        <taxon>Bacteria</taxon>
        <taxon>Pseudomonadati</taxon>
        <taxon>Pseudomonadota</taxon>
        <taxon>Gammaproteobacteria</taxon>
        <taxon>Chromatiales</taxon>
        <taxon>Chromatiaceae</taxon>
        <taxon>Rheinheimera</taxon>
    </lineage>
</organism>
<dbReference type="AlphaFoldDB" id="A0A7Y5AT14"/>
<evidence type="ECO:0000256" key="3">
    <source>
        <dbReference type="ARBA" id="ARBA00022801"/>
    </source>
</evidence>
<proteinExistence type="predicted"/>
<evidence type="ECO:0000313" key="7">
    <source>
        <dbReference type="EMBL" id="NRQ43509.1"/>
    </source>
</evidence>
<dbReference type="GO" id="GO:0004222">
    <property type="term" value="F:metalloendopeptidase activity"/>
    <property type="evidence" value="ECO:0007669"/>
    <property type="project" value="InterPro"/>
</dbReference>
<comment type="caution">
    <text evidence="7">The sequence shown here is derived from an EMBL/GenBank/DDBJ whole genome shotgun (WGS) entry which is preliminary data.</text>
</comment>
<dbReference type="Gene3D" id="3.40.390.10">
    <property type="entry name" value="Collagenase (Catalytic Domain)"/>
    <property type="match status" value="1"/>
</dbReference>
<keyword evidence="8" id="KW-1185">Reference proteome</keyword>
<protein>
    <submittedName>
        <fullName evidence="7">Matrixin family metalloprotease</fullName>
    </submittedName>
</protein>
<evidence type="ECO:0000256" key="1">
    <source>
        <dbReference type="ARBA" id="ARBA00022670"/>
    </source>
</evidence>
<keyword evidence="4" id="KW-0862">Zinc</keyword>
<dbReference type="PRINTS" id="PR00138">
    <property type="entry name" value="MATRIXIN"/>
</dbReference>
<gene>
    <name evidence="7" type="ORF">HRH59_13220</name>
</gene>
<dbReference type="GO" id="GO:0008270">
    <property type="term" value="F:zinc ion binding"/>
    <property type="evidence" value="ECO:0007669"/>
    <property type="project" value="InterPro"/>
</dbReference>
<keyword evidence="7" id="KW-0482">Metalloprotease</keyword>
<feature type="coiled-coil region" evidence="5">
    <location>
        <begin position="112"/>
        <end position="186"/>
    </location>
</feature>
<keyword evidence="2" id="KW-0479">Metal-binding</keyword>
<evidence type="ECO:0000256" key="4">
    <source>
        <dbReference type="ARBA" id="ARBA00022833"/>
    </source>
</evidence>
<dbReference type="InterPro" id="IPR024079">
    <property type="entry name" value="MetalloPept_cat_dom_sf"/>
</dbReference>
<keyword evidence="1 7" id="KW-0645">Protease</keyword>
<dbReference type="EMBL" id="JABSOD010000013">
    <property type="protein sequence ID" value="NRQ43509.1"/>
    <property type="molecule type" value="Genomic_DNA"/>
</dbReference>
<dbReference type="GO" id="GO:0031012">
    <property type="term" value="C:extracellular matrix"/>
    <property type="evidence" value="ECO:0007669"/>
    <property type="project" value="InterPro"/>
</dbReference>
<keyword evidence="5" id="KW-0175">Coiled coil</keyword>
<name>A0A7Y5AT14_9GAMM</name>
<dbReference type="InterPro" id="IPR021190">
    <property type="entry name" value="Pept_M10A"/>
</dbReference>
<dbReference type="Pfam" id="PF00413">
    <property type="entry name" value="Peptidase_M10"/>
    <property type="match status" value="1"/>
</dbReference>
<evidence type="ECO:0000259" key="6">
    <source>
        <dbReference type="Pfam" id="PF00413"/>
    </source>
</evidence>
<accession>A0A7Y5AT14</accession>
<dbReference type="Proteomes" id="UP000523161">
    <property type="component" value="Unassembled WGS sequence"/>
</dbReference>
<evidence type="ECO:0000313" key="8">
    <source>
        <dbReference type="Proteomes" id="UP000523161"/>
    </source>
</evidence>
<reference evidence="7 8" key="1">
    <citation type="submission" date="2020-06" db="EMBL/GenBank/DDBJ databases">
        <title>Rheinheimera sp. nov., a marine bacterium isolated from coastal.</title>
        <authorList>
            <person name="Yu Q."/>
            <person name="Qi Y."/>
            <person name="Pu J."/>
        </authorList>
    </citation>
    <scope>NUCLEOTIDE SEQUENCE [LARGE SCALE GENOMIC DNA]</scope>
    <source>
        <strain evidence="7 8">YQF-2</strain>
    </source>
</reference>
<keyword evidence="3" id="KW-0378">Hydrolase</keyword>
<evidence type="ECO:0000256" key="2">
    <source>
        <dbReference type="ARBA" id="ARBA00022723"/>
    </source>
</evidence>
<dbReference type="GO" id="GO:0006508">
    <property type="term" value="P:proteolysis"/>
    <property type="evidence" value="ECO:0007669"/>
    <property type="project" value="UniProtKB-KW"/>
</dbReference>